<name>A0A6H0SLR6_9MICC</name>
<evidence type="ECO:0000313" key="3">
    <source>
        <dbReference type="EMBL" id="QIV87285.1"/>
    </source>
</evidence>
<dbReference type="GO" id="GO:0004812">
    <property type="term" value="F:aminoacyl-tRNA ligase activity"/>
    <property type="evidence" value="ECO:0007669"/>
    <property type="project" value="InterPro"/>
</dbReference>
<dbReference type="Gene3D" id="3.30.980.10">
    <property type="entry name" value="Threonyl-trna Synthetase, Chain A, domain 2"/>
    <property type="match status" value="1"/>
</dbReference>
<dbReference type="InterPro" id="IPR018163">
    <property type="entry name" value="Thr/Ala-tRNA-synth_IIc_edit"/>
</dbReference>
<dbReference type="SUPFAM" id="SSF50447">
    <property type="entry name" value="Translation proteins"/>
    <property type="match status" value="1"/>
</dbReference>
<comment type="cofactor">
    <cofactor evidence="1">
        <name>Zn(2+)</name>
        <dbReference type="ChEBI" id="CHEBI:29105"/>
    </cofactor>
</comment>
<protein>
    <recommendedName>
        <fullName evidence="2">Threonyl/alanyl tRNA synthetase SAD domain-containing protein</fullName>
    </recommendedName>
</protein>
<evidence type="ECO:0000313" key="4">
    <source>
        <dbReference type="Proteomes" id="UP000502331"/>
    </source>
</evidence>
<dbReference type="AlphaFoldDB" id="A0A6H0SLR6"/>
<dbReference type="PANTHER" id="PTHR43462">
    <property type="entry name" value="ALANYL-TRNA EDITING PROTEIN"/>
    <property type="match status" value="1"/>
</dbReference>
<dbReference type="RefSeq" id="WP_172511987.1">
    <property type="nucleotide sequence ID" value="NZ_CP032549.1"/>
</dbReference>
<evidence type="ECO:0000259" key="2">
    <source>
        <dbReference type="SMART" id="SM00863"/>
    </source>
</evidence>
<accession>A0A6H0SLR6</accession>
<dbReference type="InterPro" id="IPR051335">
    <property type="entry name" value="Alanyl-tRNA_Editing_Enzymes"/>
</dbReference>
<dbReference type="EMBL" id="CP032549">
    <property type="protein sequence ID" value="QIV87285.1"/>
    <property type="molecule type" value="Genomic_DNA"/>
</dbReference>
<dbReference type="SUPFAM" id="SSF55186">
    <property type="entry name" value="ThrRS/AlaRS common domain"/>
    <property type="match status" value="1"/>
</dbReference>
<keyword evidence="4" id="KW-1185">Reference proteome</keyword>
<sequence>MGIKNSEQANLYLEDTYVFSTEATVIAAGSDDEGPWLALSPNIFHPRGGGQPEDSGTVDGQGVAVQRADDGLVILRGAGSQPVGAVVHTQIDRELRLKHAALHTAGHVLGFAGEDRGWQHKGHSHFPGQSRLDFDPDSVDLPLAEPAQRDAAKVWLQQRVDELLAQGGEVTAVMDEAGRRTVTIAGINAEPCGGTHVSHVDQLRDVAIGEAKVKRGVYKVRYEASHSD</sequence>
<dbReference type="Proteomes" id="UP000502331">
    <property type="component" value="Chromosome"/>
</dbReference>
<organism evidence="3 4">
    <name type="scientific">Glutamicibacter mishrai</name>
    <dbReference type="NCBI Taxonomy" id="1775880"/>
    <lineage>
        <taxon>Bacteria</taxon>
        <taxon>Bacillati</taxon>
        <taxon>Actinomycetota</taxon>
        <taxon>Actinomycetes</taxon>
        <taxon>Micrococcales</taxon>
        <taxon>Micrococcaceae</taxon>
        <taxon>Glutamicibacter</taxon>
    </lineage>
</organism>
<dbReference type="SMART" id="SM00863">
    <property type="entry name" value="tRNA_SAD"/>
    <property type="match status" value="1"/>
</dbReference>
<reference evidence="3 4" key="1">
    <citation type="submission" date="2018-09" db="EMBL/GenBank/DDBJ databases">
        <title>Glutamicibacter mishrai S5-52T (LMG 29155T = KCTC 39846T).</title>
        <authorList>
            <person name="Das S.K."/>
        </authorList>
    </citation>
    <scope>NUCLEOTIDE SEQUENCE [LARGE SCALE GENOMIC DNA]</scope>
    <source>
        <strain evidence="3 4">S5-52</strain>
    </source>
</reference>
<dbReference type="InterPro" id="IPR012947">
    <property type="entry name" value="tRNA_SAD"/>
</dbReference>
<dbReference type="GO" id="GO:0005524">
    <property type="term" value="F:ATP binding"/>
    <property type="evidence" value="ECO:0007669"/>
    <property type="project" value="InterPro"/>
</dbReference>
<dbReference type="InterPro" id="IPR009000">
    <property type="entry name" value="Transl_B-barrel_sf"/>
</dbReference>
<gene>
    <name evidence="3" type="ORF">D3791_09185</name>
</gene>
<dbReference type="PANTHER" id="PTHR43462:SF2">
    <property type="entry name" value="THREONYL AND ALANYL TRNA SYNTHETASE SECOND ADDITIONAL DOMAIN-CONTAINING PROTEIN"/>
    <property type="match status" value="1"/>
</dbReference>
<evidence type="ECO:0000256" key="1">
    <source>
        <dbReference type="ARBA" id="ARBA00001947"/>
    </source>
</evidence>
<dbReference type="Gene3D" id="2.40.30.130">
    <property type="match status" value="1"/>
</dbReference>
<dbReference type="GO" id="GO:0043039">
    <property type="term" value="P:tRNA aminoacylation"/>
    <property type="evidence" value="ECO:0007669"/>
    <property type="project" value="InterPro"/>
</dbReference>
<feature type="domain" description="Threonyl/alanyl tRNA synthetase SAD" evidence="2">
    <location>
        <begin position="179"/>
        <end position="221"/>
    </location>
</feature>
<proteinExistence type="predicted"/>